<protein>
    <submittedName>
        <fullName evidence="1">Uncharacterized protein</fullName>
    </submittedName>
</protein>
<proteinExistence type="predicted"/>
<comment type="caution">
    <text evidence="1">The sequence shown here is derived from an EMBL/GenBank/DDBJ whole genome shotgun (WGS) entry which is preliminary data.</text>
</comment>
<dbReference type="Proteomes" id="UP001221686">
    <property type="component" value="Unassembled WGS sequence"/>
</dbReference>
<reference evidence="1 2" key="1">
    <citation type="submission" date="2022-11" db="EMBL/GenBank/DDBJ databases">
        <title>Minimal conservation of predation-associated metabolite biosynthetic gene clusters underscores biosynthetic potential of Myxococcota including descriptions for ten novel species: Archangium lansinium sp. nov., Myxococcus landrumus sp. nov., Nannocystis bai.</title>
        <authorList>
            <person name="Ahearne A."/>
            <person name="Stevens C."/>
            <person name="Dowd S."/>
        </authorList>
    </citation>
    <scope>NUCLEOTIDE SEQUENCE [LARGE SCALE GENOMIC DNA]</scope>
    <source>
        <strain evidence="1 2">BB15-2</strain>
    </source>
</reference>
<sequence>MTSDELAALLPLCESLPAEPAASEHLPEEPPALADAPQVSEGVCQGFWEFKTDEGSCGSCEIERGDDGKTYTHYHRWCYAAPSPPSCGGCGPWEYENYKCMNSC</sequence>
<keyword evidence="2" id="KW-1185">Reference proteome</keyword>
<dbReference type="EMBL" id="JAQNDL010000003">
    <property type="protein sequence ID" value="MDC0721646.1"/>
    <property type="molecule type" value="Genomic_DNA"/>
</dbReference>
<dbReference type="RefSeq" id="WP_272090149.1">
    <property type="nucleotide sequence ID" value="NZ_JAQNDL010000003.1"/>
</dbReference>
<evidence type="ECO:0000313" key="2">
    <source>
        <dbReference type="Proteomes" id="UP001221686"/>
    </source>
</evidence>
<organism evidence="1 2">
    <name type="scientific">Nannocystis bainbridge</name>
    <dbReference type="NCBI Taxonomy" id="2995303"/>
    <lineage>
        <taxon>Bacteria</taxon>
        <taxon>Pseudomonadati</taxon>
        <taxon>Myxococcota</taxon>
        <taxon>Polyangia</taxon>
        <taxon>Nannocystales</taxon>
        <taxon>Nannocystaceae</taxon>
        <taxon>Nannocystis</taxon>
    </lineage>
</organism>
<name>A0ABT5E702_9BACT</name>
<evidence type="ECO:0000313" key="1">
    <source>
        <dbReference type="EMBL" id="MDC0721646.1"/>
    </source>
</evidence>
<gene>
    <name evidence="1" type="ORF">POL25_32355</name>
</gene>
<accession>A0ABT5E702</accession>